<evidence type="ECO:0000313" key="3">
    <source>
        <dbReference type="Proteomes" id="UP000002748"/>
    </source>
</evidence>
<evidence type="ECO:0000256" key="1">
    <source>
        <dbReference type="SAM" id="MobiDB-lite"/>
    </source>
</evidence>
<accession>J6EVJ5</accession>
<proteinExistence type="predicted"/>
<dbReference type="RefSeq" id="XP_014180766.1">
    <property type="nucleotide sequence ID" value="XM_014325291.1"/>
</dbReference>
<comment type="caution">
    <text evidence="2">The sequence shown here is derived from an EMBL/GenBank/DDBJ whole genome shotgun (WGS) entry which is preliminary data.</text>
</comment>
<dbReference type="HOGENOM" id="CLU_1732783_0_0_1"/>
<gene>
    <name evidence="2" type="ORF">A1Q1_02346</name>
</gene>
<dbReference type="EMBL" id="ALBS01000196">
    <property type="protein sequence ID" value="EJT48619.1"/>
    <property type="molecule type" value="Genomic_DNA"/>
</dbReference>
<feature type="region of interest" description="Disordered" evidence="1">
    <location>
        <begin position="1"/>
        <end position="32"/>
    </location>
</feature>
<dbReference type="Proteomes" id="UP000002748">
    <property type="component" value="Unassembled WGS sequence"/>
</dbReference>
<sequence>MTNAGEQTTPPAQAEGEPISYHDVFGKKPPPRELFESVVGSLEDFKAQPISVPAPPPPGEVPYTDANVRNGLNGWQDQVNKHARDSHGQPFIDSTINHSLEAQAKVDEERKKRYRGRHTERVQVPAADAFKIGDPNSGWVEPLTCIRDFDE</sequence>
<name>J6EVJ5_TRIAS</name>
<dbReference type="VEuPathDB" id="FungiDB:A1Q1_02346"/>
<dbReference type="AlphaFoldDB" id="J6EVJ5"/>
<dbReference type="KEGG" id="tasa:A1Q1_02346"/>
<dbReference type="GeneID" id="25985860"/>
<feature type="compositionally biased region" description="Polar residues" evidence="1">
    <location>
        <begin position="1"/>
        <end position="11"/>
    </location>
</feature>
<reference evidence="2 3" key="1">
    <citation type="journal article" date="2012" name="Eukaryot. Cell">
        <title>Draft genome sequence of CBS 2479, the standard type strain of Trichosporon asahii.</title>
        <authorList>
            <person name="Yang R.Y."/>
            <person name="Li H.T."/>
            <person name="Zhu H."/>
            <person name="Zhou G.P."/>
            <person name="Wang M."/>
            <person name="Wang L."/>
        </authorList>
    </citation>
    <scope>NUCLEOTIDE SEQUENCE [LARGE SCALE GENOMIC DNA]</scope>
    <source>
        <strain evidence="3">ATCC 90039 / CBS 2479 / JCM 2466 / KCTC 7840 / NCYC 2677 / UAMH 7654</strain>
    </source>
</reference>
<protein>
    <submittedName>
        <fullName evidence="2">Uncharacterized protein</fullName>
    </submittedName>
</protein>
<organism evidence="2 3">
    <name type="scientific">Trichosporon asahii var. asahii (strain ATCC 90039 / CBS 2479 / JCM 2466 / KCTC 7840 / NBRC 103889/ NCYC 2677 / UAMH 7654)</name>
    <name type="common">Yeast</name>
    <dbReference type="NCBI Taxonomy" id="1186058"/>
    <lineage>
        <taxon>Eukaryota</taxon>
        <taxon>Fungi</taxon>
        <taxon>Dikarya</taxon>
        <taxon>Basidiomycota</taxon>
        <taxon>Agaricomycotina</taxon>
        <taxon>Tremellomycetes</taxon>
        <taxon>Trichosporonales</taxon>
        <taxon>Trichosporonaceae</taxon>
        <taxon>Trichosporon</taxon>
    </lineage>
</organism>
<evidence type="ECO:0000313" key="2">
    <source>
        <dbReference type="EMBL" id="EJT48619.1"/>
    </source>
</evidence>